<proteinExistence type="predicted"/>
<comment type="caution">
    <text evidence="2">The sequence shown here is derived from an EMBL/GenBank/DDBJ whole genome shotgun (WGS) entry which is preliminary data.</text>
</comment>
<accession>A0ABD3PT66</accession>
<feature type="compositionally biased region" description="Acidic residues" evidence="1">
    <location>
        <begin position="103"/>
        <end position="115"/>
    </location>
</feature>
<organism evidence="2 3">
    <name type="scientific">Cyclotella cryptica</name>
    <dbReference type="NCBI Taxonomy" id="29204"/>
    <lineage>
        <taxon>Eukaryota</taxon>
        <taxon>Sar</taxon>
        <taxon>Stramenopiles</taxon>
        <taxon>Ochrophyta</taxon>
        <taxon>Bacillariophyta</taxon>
        <taxon>Coscinodiscophyceae</taxon>
        <taxon>Thalassiosirophycidae</taxon>
        <taxon>Stephanodiscales</taxon>
        <taxon>Stephanodiscaceae</taxon>
        <taxon>Cyclotella</taxon>
    </lineage>
</organism>
<evidence type="ECO:0000256" key="1">
    <source>
        <dbReference type="SAM" id="MobiDB-lite"/>
    </source>
</evidence>
<dbReference type="AlphaFoldDB" id="A0ABD3PT66"/>
<dbReference type="EMBL" id="JABMIG020000116">
    <property type="protein sequence ID" value="KAL3791233.1"/>
    <property type="molecule type" value="Genomic_DNA"/>
</dbReference>
<dbReference type="Proteomes" id="UP001516023">
    <property type="component" value="Unassembled WGS sequence"/>
</dbReference>
<protein>
    <submittedName>
        <fullName evidence="2">Uncharacterized protein</fullName>
    </submittedName>
</protein>
<reference evidence="2 3" key="1">
    <citation type="journal article" date="2020" name="G3 (Bethesda)">
        <title>Improved Reference Genome for Cyclotella cryptica CCMP332, a Model for Cell Wall Morphogenesis, Salinity Adaptation, and Lipid Production in Diatoms (Bacillariophyta).</title>
        <authorList>
            <person name="Roberts W.R."/>
            <person name="Downey K.M."/>
            <person name="Ruck E.C."/>
            <person name="Traller J.C."/>
            <person name="Alverson A.J."/>
        </authorList>
    </citation>
    <scope>NUCLEOTIDE SEQUENCE [LARGE SCALE GENOMIC DNA]</scope>
    <source>
        <strain evidence="2 3">CCMP332</strain>
    </source>
</reference>
<evidence type="ECO:0000313" key="2">
    <source>
        <dbReference type="EMBL" id="KAL3791233.1"/>
    </source>
</evidence>
<name>A0ABD3PT66_9STRA</name>
<evidence type="ECO:0000313" key="3">
    <source>
        <dbReference type="Proteomes" id="UP001516023"/>
    </source>
</evidence>
<feature type="compositionally biased region" description="Basic and acidic residues" evidence="1">
    <location>
        <begin position="91"/>
        <end position="102"/>
    </location>
</feature>
<gene>
    <name evidence="2" type="ORF">HJC23_000850</name>
</gene>
<feature type="region of interest" description="Disordered" evidence="1">
    <location>
        <begin position="53"/>
        <end position="117"/>
    </location>
</feature>
<keyword evidence="3" id="KW-1185">Reference proteome</keyword>
<sequence>MIKDSQFLQCKNEMAFLKTKGFGKFNARLPQKLSFPKRRAFKSVGQDTVDAATDTTDAEKTHSHQITTSTSQLQESATAVTDIASPESDVSETRCEVEATEEKLEEEERDAEEERDTVCTSVSADMTQITRPLEQNEEAISTVHENDRENLEVCLDQGMGSRLITRSQSCTMPPMSQALPCAFRMSRSLPITWKAVGALRLADIPTQFKPHVNEADAVAVPVDAIGDFENLRTNTFGSLSFSWDNGLKQSCSTMTGTVVSHSFGEELIQSNSHGTSGTTSTDVTSTYLDLAESLDDRLAEIAHHGMALVANISEGLENVNVKSLYEEAVLNANRELAQVRHDLRESANVSAKELAVGISMATELGSNDIKLKQLTEFIVSKYLLAASELASRFESATKETISRSSTPMSFRFKLLNSYIDHCNQIGNSMKKDAADLINSITEKVSEEEGCEVFETSLAHFSVKDISIRESRPIGGSKVYVKTTKNGDASIIGTHAPTPNYSQILERKVDKAIHDFAYNVSKAAEFGSEEVCKLKKISDDATMNCYHKASDTIGRINCSLKEVATRSAAEMNDHCESWKSFATEKTDEFIDRVTNTTVDEKGYEILLSTVADYSVDSIPVESRPVGGPKYYIKARKGDARIVSFVSDGR</sequence>